<keyword evidence="7 12" id="KW-0997">Cell inner membrane</keyword>
<dbReference type="STRING" id="448.Lery_2666"/>
<keyword evidence="10 13" id="KW-1133">Transmembrane helix</keyword>
<keyword evidence="15" id="KW-1185">Reference proteome</keyword>
<dbReference type="PATRIC" id="fig|448.7.peg.2797"/>
<keyword evidence="9 12" id="KW-0201">Cytochrome c-type biogenesis</keyword>
<feature type="transmembrane region" description="Helical" evidence="13">
    <location>
        <begin position="106"/>
        <end position="126"/>
    </location>
</feature>
<evidence type="ECO:0000256" key="1">
    <source>
        <dbReference type="ARBA" id="ARBA00002442"/>
    </source>
</evidence>
<evidence type="ECO:0000256" key="6">
    <source>
        <dbReference type="ARBA" id="ARBA00022475"/>
    </source>
</evidence>
<evidence type="ECO:0000313" key="14">
    <source>
        <dbReference type="EMBL" id="KTC94499.1"/>
    </source>
</evidence>
<reference evidence="14 15" key="1">
    <citation type="submission" date="2015-11" db="EMBL/GenBank/DDBJ databases">
        <title>Genomic analysis of 38 Legionella species identifies large and diverse effector repertoires.</title>
        <authorList>
            <person name="Burstein D."/>
            <person name="Amaro F."/>
            <person name="Zusman T."/>
            <person name="Lifshitz Z."/>
            <person name="Cohen O."/>
            <person name="Gilbert J.A."/>
            <person name="Pupko T."/>
            <person name="Shuman H.A."/>
            <person name="Segal G."/>
        </authorList>
    </citation>
    <scope>NUCLEOTIDE SEQUENCE [LARGE SCALE GENOMIC DNA]</scope>
    <source>
        <strain evidence="14 15">SE-32A-C8</strain>
    </source>
</reference>
<dbReference type="NCBIfam" id="TIGR01190">
    <property type="entry name" value="ccmB"/>
    <property type="match status" value="1"/>
</dbReference>
<gene>
    <name evidence="14" type="primary">ccmB</name>
    <name evidence="14" type="ORF">Lery_2666</name>
</gene>
<evidence type="ECO:0000256" key="13">
    <source>
        <dbReference type="SAM" id="Phobius"/>
    </source>
</evidence>
<dbReference type="Pfam" id="PF03379">
    <property type="entry name" value="CcmB"/>
    <property type="match status" value="1"/>
</dbReference>
<comment type="caution">
    <text evidence="14">The sequence shown here is derived from an EMBL/GenBank/DDBJ whole genome shotgun (WGS) entry which is preliminary data.</text>
</comment>
<sequence>MTDAIRLFKRQFHREWLVHLRQPRTLLHTTLFFLMITVFFPLTVTPLPAFLQQLAPGLIWTAMLLAFLLASEKFFQQDYDDGVIEQWLISAQDLPVMVAAKVSVHWLLHLIPMLMLCPLLAILFSFHFSETLVLALSLIAGTPVIIFLCALAAAFSTGLKQKGILIALILLPLALPVMIFGSAALQAAIHGLNASGYLALLLAFSLLACLFLPLAISAILRITLSD</sequence>
<feature type="transmembrane region" description="Helical" evidence="13">
    <location>
        <begin position="26"/>
        <end position="44"/>
    </location>
</feature>
<comment type="function">
    <text evidence="1 12">Required for the export of heme to the periplasm for the biogenesis of c-type cytochromes.</text>
</comment>
<accession>A0A0W0TG05</accession>
<evidence type="ECO:0000256" key="11">
    <source>
        <dbReference type="ARBA" id="ARBA00023136"/>
    </source>
</evidence>
<feature type="transmembrane region" description="Helical" evidence="13">
    <location>
        <begin position="132"/>
        <end position="156"/>
    </location>
</feature>
<evidence type="ECO:0000256" key="9">
    <source>
        <dbReference type="ARBA" id="ARBA00022748"/>
    </source>
</evidence>
<organism evidence="14 15">
    <name type="scientific">Legionella erythra</name>
    <dbReference type="NCBI Taxonomy" id="448"/>
    <lineage>
        <taxon>Bacteria</taxon>
        <taxon>Pseudomonadati</taxon>
        <taxon>Pseudomonadota</taxon>
        <taxon>Gammaproteobacteria</taxon>
        <taxon>Legionellales</taxon>
        <taxon>Legionellaceae</taxon>
        <taxon>Legionella</taxon>
    </lineage>
</organism>
<dbReference type="OrthoDB" id="9799895at2"/>
<dbReference type="EMBL" id="LNYA01000034">
    <property type="protein sequence ID" value="KTC94499.1"/>
    <property type="molecule type" value="Genomic_DNA"/>
</dbReference>
<dbReference type="GO" id="GO:1903607">
    <property type="term" value="P:cytochrome c biosynthetic process"/>
    <property type="evidence" value="ECO:0007669"/>
    <property type="project" value="TreeGrafter"/>
</dbReference>
<dbReference type="PANTHER" id="PTHR30070:SF1">
    <property type="entry name" value="CYTOCHROME C BIOGENESIS B-RELATED"/>
    <property type="match status" value="1"/>
</dbReference>
<dbReference type="PIRSF" id="PIRSF002764">
    <property type="entry name" value="CcmB"/>
    <property type="match status" value="1"/>
</dbReference>
<keyword evidence="6 12" id="KW-1003">Cell membrane</keyword>
<dbReference type="PRINTS" id="PR01414">
    <property type="entry name" value="CCMBBIOGNSIS"/>
</dbReference>
<dbReference type="InterPro" id="IPR026031">
    <property type="entry name" value="Cyt_c_CcmB_bac"/>
</dbReference>
<feature type="transmembrane region" description="Helical" evidence="13">
    <location>
        <begin position="50"/>
        <end position="70"/>
    </location>
</feature>
<dbReference type="Proteomes" id="UP000054773">
    <property type="component" value="Unassembled WGS sequence"/>
</dbReference>
<feature type="transmembrane region" description="Helical" evidence="13">
    <location>
        <begin position="163"/>
        <end position="185"/>
    </location>
</feature>
<name>A0A0W0TG05_LEGER</name>
<protein>
    <recommendedName>
        <fullName evidence="4 12">Heme exporter protein B</fullName>
    </recommendedName>
</protein>
<evidence type="ECO:0000256" key="8">
    <source>
        <dbReference type="ARBA" id="ARBA00022692"/>
    </source>
</evidence>
<comment type="similarity">
    <text evidence="3 12">Belongs to the CcmB/CycW/HelB family.</text>
</comment>
<evidence type="ECO:0000256" key="3">
    <source>
        <dbReference type="ARBA" id="ARBA00010544"/>
    </source>
</evidence>
<evidence type="ECO:0000256" key="10">
    <source>
        <dbReference type="ARBA" id="ARBA00022989"/>
    </source>
</evidence>
<dbReference type="InterPro" id="IPR003544">
    <property type="entry name" value="Cyt_c_biogenesis_CcmB"/>
</dbReference>
<keyword evidence="8 13" id="KW-0812">Transmembrane</keyword>
<evidence type="ECO:0000256" key="5">
    <source>
        <dbReference type="ARBA" id="ARBA00022448"/>
    </source>
</evidence>
<dbReference type="GO" id="GO:0005886">
    <property type="term" value="C:plasma membrane"/>
    <property type="evidence" value="ECO:0007669"/>
    <property type="project" value="UniProtKB-SubCell"/>
</dbReference>
<feature type="transmembrane region" description="Helical" evidence="13">
    <location>
        <begin position="197"/>
        <end position="220"/>
    </location>
</feature>
<evidence type="ECO:0000256" key="12">
    <source>
        <dbReference type="PIRNR" id="PIRNR002764"/>
    </source>
</evidence>
<evidence type="ECO:0000256" key="4">
    <source>
        <dbReference type="ARBA" id="ARBA00016452"/>
    </source>
</evidence>
<evidence type="ECO:0000313" key="15">
    <source>
        <dbReference type="Proteomes" id="UP000054773"/>
    </source>
</evidence>
<keyword evidence="11 12" id="KW-0472">Membrane</keyword>
<dbReference type="GO" id="GO:0015232">
    <property type="term" value="F:heme transmembrane transporter activity"/>
    <property type="evidence" value="ECO:0007669"/>
    <property type="project" value="InterPro"/>
</dbReference>
<dbReference type="AlphaFoldDB" id="A0A0W0TG05"/>
<dbReference type="PANTHER" id="PTHR30070">
    <property type="entry name" value="HEME EXPORTER PROTEIN B"/>
    <property type="match status" value="1"/>
</dbReference>
<evidence type="ECO:0000256" key="7">
    <source>
        <dbReference type="ARBA" id="ARBA00022519"/>
    </source>
</evidence>
<comment type="subcellular location">
    <subcellularLocation>
        <location evidence="2">Cell inner membrane</location>
        <topology evidence="2">Multi-pass membrane protein</topology>
    </subcellularLocation>
</comment>
<evidence type="ECO:0000256" key="2">
    <source>
        <dbReference type="ARBA" id="ARBA00004429"/>
    </source>
</evidence>
<dbReference type="GO" id="GO:0017004">
    <property type="term" value="P:cytochrome complex assembly"/>
    <property type="evidence" value="ECO:0007669"/>
    <property type="project" value="UniProtKB-KW"/>
</dbReference>
<dbReference type="RefSeq" id="WP_058527745.1">
    <property type="nucleotide sequence ID" value="NZ_CAAAHY010000019.1"/>
</dbReference>
<proteinExistence type="inferred from homology"/>
<keyword evidence="5 12" id="KW-0813">Transport</keyword>